<evidence type="ECO:0000313" key="1">
    <source>
        <dbReference type="EMBL" id="CBI10709.1"/>
    </source>
</evidence>
<protein>
    <submittedName>
        <fullName evidence="1">Uncharacterized protein</fullName>
    </submittedName>
</protein>
<gene>
    <name evidence="1" type="ORF">CARN7_1504</name>
</gene>
<reference evidence="1" key="1">
    <citation type="submission" date="2009-10" db="EMBL/GenBank/DDBJ databases">
        <title>Diversity of trophic interactions inside an arsenic-rich microbial ecosystem.</title>
        <authorList>
            <person name="Bertin P.N."/>
            <person name="Heinrich-Salmeron A."/>
            <person name="Pelletier E."/>
            <person name="Goulhen-Chollet F."/>
            <person name="Arsene-Ploetze F."/>
            <person name="Gallien S."/>
            <person name="Calteau A."/>
            <person name="Vallenet D."/>
            <person name="Casiot C."/>
            <person name="Chane-Woon-Ming B."/>
            <person name="Giloteaux L."/>
            <person name="Barakat M."/>
            <person name="Bonnefoy V."/>
            <person name="Bruneel O."/>
            <person name="Chandler M."/>
            <person name="Cleiss J."/>
            <person name="Duran R."/>
            <person name="Elbaz-Poulichet F."/>
            <person name="Fonknechten N."/>
            <person name="Lauga B."/>
            <person name="Mornico D."/>
            <person name="Ortet P."/>
            <person name="Schaeffer C."/>
            <person name="Siguier P."/>
            <person name="Alexander Thil Smith A."/>
            <person name="Van Dorsselaer A."/>
            <person name="Weissenbach J."/>
            <person name="Medigue C."/>
            <person name="Le Paslier D."/>
        </authorList>
    </citation>
    <scope>NUCLEOTIDE SEQUENCE</scope>
</reference>
<proteinExistence type="predicted"/>
<sequence>MILKTAVDGLFADITIYSQSTFDYFTIRPFDYFNSHSAMVISRMFC</sequence>
<organism evidence="1">
    <name type="scientific">mine drainage metagenome</name>
    <dbReference type="NCBI Taxonomy" id="410659"/>
    <lineage>
        <taxon>unclassified sequences</taxon>
        <taxon>metagenomes</taxon>
        <taxon>ecological metagenomes</taxon>
    </lineage>
</organism>
<accession>E6QTY7</accession>
<comment type="caution">
    <text evidence="1">The sequence shown here is derived from an EMBL/GenBank/DDBJ whole genome shotgun (WGS) entry which is preliminary data.</text>
</comment>
<name>E6QTY7_9ZZZZ</name>
<dbReference type="EMBL" id="CABR01000102">
    <property type="protein sequence ID" value="CBI10709.1"/>
    <property type="molecule type" value="Genomic_DNA"/>
</dbReference>
<dbReference type="AlphaFoldDB" id="E6QTY7"/>